<evidence type="ECO:0000313" key="6">
    <source>
        <dbReference type="Proteomes" id="UP000651517"/>
    </source>
</evidence>
<evidence type="ECO:0000256" key="4">
    <source>
        <dbReference type="SAM" id="SignalP"/>
    </source>
</evidence>
<keyword evidence="2" id="KW-0813">Transport</keyword>
<dbReference type="InterPro" id="IPR050490">
    <property type="entry name" value="Bact_solute-bd_prot1"/>
</dbReference>
<sequence>MTDPSRCRRTRLLAGAAMATATLVALSGCGSQEDAKTLTWYIDPDNGGKAAMADACTEASGGKYTIQTSMLPSDAAGQREQLIRRLASKDNSIDIMSIDTVYVPEFANADFIAPVPEEYVDEFTEDVVEAAVESSMWEDQLVVAPVQANTQILWYRKSVAEAAGLDMDKPVTWDQIIEAAKDQDKEIGAHGIRAESLTVWVNALYESQGEAIVKDPEAEPEDTELGLDSPAGEKAAQIVDTIGSEGLGGPNFSNLDEQGAMLRFQGENGGFMVNWPFVYPAMKAAVEDGSLDQEVFDDVGWAQYPAVEEGTPGAAPLGGGKLAVGAFSDHQDEAFEAISCIRETQKQSEYYITDGLPPATRAAFDDPKVQQEAPYSDAILDSLDVAKSRPISPYYNGITGGIQRSWHPPADVSPESTPKTSADLILEILRGEALL</sequence>
<dbReference type="Pfam" id="PF13416">
    <property type="entry name" value="SBP_bac_8"/>
    <property type="match status" value="1"/>
</dbReference>
<evidence type="ECO:0000313" key="5">
    <source>
        <dbReference type="EMBL" id="MBD8019271.1"/>
    </source>
</evidence>
<dbReference type="Proteomes" id="UP000651517">
    <property type="component" value="Unassembled WGS sequence"/>
</dbReference>
<keyword evidence="3 4" id="KW-0732">Signal</keyword>
<keyword evidence="6" id="KW-1185">Reference proteome</keyword>
<gene>
    <name evidence="5" type="ORF">H9634_00540</name>
</gene>
<dbReference type="PANTHER" id="PTHR43649">
    <property type="entry name" value="ARABINOSE-BINDING PROTEIN-RELATED"/>
    <property type="match status" value="1"/>
</dbReference>
<reference evidence="5 6" key="1">
    <citation type="submission" date="2020-08" db="EMBL/GenBank/DDBJ databases">
        <title>A Genomic Blueprint of the Chicken Gut Microbiome.</title>
        <authorList>
            <person name="Gilroy R."/>
            <person name="Ravi A."/>
            <person name="Getino M."/>
            <person name="Pursley I."/>
            <person name="Horton D.L."/>
            <person name="Alikhan N.-F."/>
            <person name="Baker D."/>
            <person name="Gharbi K."/>
            <person name="Hall N."/>
            <person name="Watson M."/>
            <person name="Adriaenssens E.M."/>
            <person name="Foster-Nyarko E."/>
            <person name="Jarju S."/>
            <person name="Secka A."/>
            <person name="Antonio M."/>
            <person name="Oren A."/>
            <person name="Chaudhuri R."/>
            <person name="La Ragione R.M."/>
            <person name="Hildebrand F."/>
            <person name="Pallen M.J."/>
        </authorList>
    </citation>
    <scope>NUCLEOTIDE SEQUENCE [LARGE SCALE GENOMIC DNA]</scope>
    <source>
        <strain evidence="5 6">Re57</strain>
    </source>
</reference>
<dbReference type="RefSeq" id="WP_191724907.1">
    <property type="nucleotide sequence ID" value="NZ_JACSPY010000001.1"/>
</dbReference>
<accession>A0ABR8WR96</accession>
<evidence type="ECO:0000256" key="1">
    <source>
        <dbReference type="ARBA" id="ARBA00008520"/>
    </source>
</evidence>
<evidence type="ECO:0000256" key="3">
    <source>
        <dbReference type="ARBA" id="ARBA00022729"/>
    </source>
</evidence>
<evidence type="ECO:0000256" key="2">
    <source>
        <dbReference type="ARBA" id="ARBA00022448"/>
    </source>
</evidence>
<comment type="similarity">
    <text evidence="1">Belongs to the bacterial solute-binding protein 1 family.</text>
</comment>
<dbReference type="SUPFAM" id="SSF53850">
    <property type="entry name" value="Periplasmic binding protein-like II"/>
    <property type="match status" value="1"/>
</dbReference>
<dbReference type="Gene3D" id="3.40.190.10">
    <property type="entry name" value="Periplasmic binding protein-like II"/>
    <property type="match status" value="2"/>
</dbReference>
<dbReference type="PANTHER" id="PTHR43649:SF34">
    <property type="entry name" value="ABC TRANSPORTER PERIPLASMIC-BINDING PROTEIN YCJN-RELATED"/>
    <property type="match status" value="1"/>
</dbReference>
<dbReference type="PROSITE" id="PS51257">
    <property type="entry name" value="PROKAR_LIPOPROTEIN"/>
    <property type="match status" value="1"/>
</dbReference>
<dbReference type="InterPro" id="IPR006059">
    <property type="entry name" value="SBP"/>
</dbReference>
<comment type="caution">
    <text evidence="5">The sequence shown here is derived from an EMBL/GenBank/DDBJ whole genome shotgun (WGS) entry which is preliminary data.</text>
</comment>
<organism evidence="5 6">
    <name type="scientific">Brevibacterium gallinarum</name>
    <dbReference type="NCBI Taxonomy" id="2762220"/>
    <lineage>
        <taxon>Bacteria</taxon>
        <taxon>Bacillati</taxon>
        <taxon>Actinomycetota</taxon>
        <taxon>Actinomycetes</taxon>
        <taxon>Micrococcales</taxon>
        <taxon>Brevibacteriaceae</taxon>
        <taxon>Brevibacterium</taxon>
    </lineage>
</organism>
<feature type="chain" id="PRO_5047288480" evidence="4">
    <location>
        <begin position="28"/>
        <end position="435"/>
    </location>
</feature>
<proteinExistence type="inferred from homology"/>
<feature type="signal peptide" evidence="4">
    <location>
        <begin position="1"/>
        <end position="27"/>
    </location>
</feature>
<dbReference type="EMBL" id="JACSPY010000001">
    <property type="protein sequence ID" value="MBD8019271.1"/>
    <property type="molecule type" value="Genomic_DNA"/>
</dbReference>
<name>A0ABR8WR96_9MICO</name>
<protein>
    <submittedName>
        <fullName evidence="5">Extracellular solute-binding protein</fullName>
    </submittedName>
</protein>